<comment type="caution">
    <text evidence="3">The sequence shown here is derived from an EMBL/GenBank/DDBJ whole genome shotgun (WGS) entry which is preliminary data.</text>
</comment>
<name>A0A4R1I1W9_PSEEN</name>
<feature type="region of interest" description="Disordered" evidence="1">
    <location>
        <begin position="1"/>
        <end position="137"/>
    </location>
</feature>
<protein>
    <submittedName>
        <fullName evidence="3">Uncharacterized protein</fullName>
    </submittedName>
</protein>
<gene>
    <name evidence="3" type="ORF">EV378_3117</name>
</gene>
<dbReference type="AlphaFoldDB" id="A0A4R1I1W9"/>
<dbReference type="EMBL" id="SMFZ01000001">
    <property type="protein sequence ID" value="TCK27250.1"/>
    <property type="molecule type" value="Genomic_DNA"/>
</dbReference>
<evidence type="ECO:0000256" key="1">
    <source>
        <dbReference type="SAM" id="MobiDB-lite"/>
    </source>
</evidence>
<feature type="transmembrane region" description="Helical" evidence="2">
    <location>
        <begin position="287"/>
        <end position="313"/>
    </location>
</feature>
<feature type="compositionally biased region" description="Basic and acidic residues" evidence="1">
    <location>
        <begin position="30"/>
        <end position="40"/>
    </location>
</feature>
<feature type="transmembrane region" description="Helical" evidence="2">
    <location>
        <begin position="260"/>
        <end position="280"/>
    </location>
</feature>
<evidence type="ECO:0000313" key="3">
    <source>
        <dbReference type="EMBL" id="TCK27250.1"/>
    </source>
</evidence>
<dbReference type="InterPro" id="IPR045382">
    <property type="entry name" value="DUF6529"/>
</dbReference>
<sequence length="320" mass="34813">MPRSRTDSRVTDPHGIPPVPSDVEPGIPRQRTDRPVHDPWDPAYVPDPRHPAAYPGDRLADGPRDEWRAEERYPDAFHVDDPYTRHGGDAYARDTAVDRPAGRRPRRRAAAQERPRRARRPQPERPPHADTLVRTPDELERDGGGLRFMTVAVPVAVGSLVAVGIGVWARTSDATGVAVNIAGFSSAGAVKTWLATLALVFALVQLWTAMVMRGRIGSGPGARTAMVHRWSGRIAVLVTVPVAVQCLIAMGWSGATPRTLVHSLLGCLFYGAFVTKMLLLRRRGVPGWVIAVSGGLLLAVLAGIWLTSALWFFGTKGLTF</sequence>
<reference evidence="3 4" key="1">
    <citation type="submission" date="2019-03" db="EMBL/GenBank/DDBJ databases">
        <title>Sequencing the genomes of 1000 actinobacteria strains.</title>
        <authorList>
            <person name="Klenk H.-P."/>
        </authorList>
    </citation>
    <scope>NUCLEOTIDE SEQUENCE [LARGE SCALE GENOMIC DNA]</scope>
    <source>
        <strain evidence="3 4">DSM 44969</strain>
    </source>
</reference>
<dbReference type="Pfam" id="PF20139">
    <property type="entry name" value="DUF6529"/>
    <property type="match status" value="1"/>
</dbReference>
<feature type="compositionally biased region" description="Basic and acidic residues" evidence="1">
    <location>
        <begin position="1"/>
        <end position="12"/>
    </location>
</feature>
<feature type="transmembrane region" description="Helical" evidence="2">
    <location>
        <begin position="148"/>
        <end position="169"/>
    </location>
</feature>
<evidence type="ECO:0000256" key="2">
    <source>
        <dbReference type="SAM" id="Phobius"/>
    </source>
</evidence>
<feature type="compositionally biased region" description="Basic and acidic residues" evidence="1">
    <location>
        <begin position="58"/>
        <end position="101"/>
    </location>
</feature>
<feature type="compositionally biased region" description="Basic and acidic residues" evidence="1">
    <location>
        <begin position="110"/>
        <end position="128"/>
    </location>
</feature>
<keyword evidence="2" id="KW-0812">Transmembrane</keyword>
<accession>A0A4R1I1W9</accession>
<feature type="transmembrane region" description="Helical" evidence="2">
    <location>
        <begin position="234"/>
        <end position="254"/>
    </location>
</feature>
<proteinExistence type="predicted"/>
<evidence type="ECO:0000313" key="4">
    <source>
        <dbReference type="Proteomes" id="UP000295560"/>
    </source>
</evidence>
<organism evidence="3 4">
    <name type="scientific">Pseudonocardia endophytica</name>
    <dbReference type="NCBI Taxonomy" id="401976"/>
    <lineage>
        <taxon>Bacteria</taxon>
        <taxon>Bacillati</taxon>
        <taxon>Actinomycetota</taxon>
        <taxon>Actinomycetes</taxon>
        <taxon>Pseudonocardiales</taxon>
        <taxon>Pseudonocardiaceae</taxon>
        <taxon>Pseudonocardia</taxon>
    </lineage>
</organism>
<keyword evidence="2" id="KW-1133">Transmembrane helix</keyword>
<dbReference type="Proteomes" id="UP000295560">
    <property type="component" value="Unassembled WGS sequence"/>
</dbReference>
<keyword evidence="2" id="KW-0472">Membrane</keyword>
<keyword evidence="4" id="KW-1185">Reference proteome</keyword>